<feature type="binding site" evidence="10">
    <location>
        <position position="43"/>
    </location>
    <ligand>
        <name>K(+)</name>
        <dbReference type="ChEBI" id="CHEBI:29103"/>
    </ligand>
</feature>
<evidence type="ECO:0000256" key="3">
    <source>
        <dbReference type="ARBA" id="ARBA00022563"/>
    </source>
</evidence>
<evidence type="ECO:0000313" key="17">
    <source>
        <dbReference type="Proteomes" id="UP001552521"/>
    </source>
</evidence>
<feature type="binding site" evidence="10">
    <location>
        <position position="256"/>
    </location>
    <ligand>
        <name>ATP</name>
        <dbReference type="ChEBI" id="CHEBI:30616"/>
        <note>ligand shared between two neighboring subunits</note>
    </ligand>
</feature>
<keyword evidence="7 10" id="KW-0067">ATP-binding</keyword>
<evidence type="ECO:0000259" key="13">
    <source>
        <dbReference type="Pfam" id="PF00438"/>
    </source>
</evidence>
<evidence type="ECO:0000256" key="5">
    <source>
        <dbReference type="ARBA" id="ARBA00022723"/>
    </source>
</evidence>
<evidence type="ECO:0000256" key="11">
    <source>
        <dbReference type="RuleBase" id="RU000542"/>
    </source>
</evidence>
<dbReference type="InterPro" id="IPR022628">
    <property type="entry name" value="S-AdoMet_synt_N"/>
</dbReference>
<dbReference type="InterPro" id="IPR022630">
    <property type="entry name" value="S-AdoMet_synt_C"/>
</dbReference>
<comment type="similarity">
    <text evidence="2 10 12">Belongs to the AdoMet synthase family.</text>
</comment>
<dbReference type="InterPro" id="IPR022629">
    <property type="entry name" value="S-AdoMet_synt_central"/>
</dbReference>
<feature type="binding site" evidence="10">
    <location>
        <position position="256"/>
    </location>
    <ligand>
        <name>L-methionine</name>
        <dbReference type="ChEBI" id="CHEBI:57844"/>
        <note>ligand shared between two neighboring subunits</note>
    </ligand>
</feature>
<comment type="caution">
    <text evidence="16">The sequence shown here is derived from an EMBL/GenBank/DDBJ whole genome shotgun (WGS) entry which is preliminary data.</text>
</comment>
<feature type="binding site" description="in other chain" evidence="10">
    <location>
        <position position="287"/>
    </location>
    <ligand>
        <name>L-methionine</name>
        <dbReference type="ChEBI" id="CHEBI:57844"/>
        <note>ligand shared between two neighboring subunits</note>
    </ligand>
</feature>
<feature type="binding site" description="in other chain" evidence="10">
    <location>
        <begin position="262"/>
        <end position="263"/>
    </location>
    <ligand>
        <name>ATP</name>
        <dbReference type="ChEBI" id="CHEBI:30616"/>
        <note>ligand shared between two neighboring subunits</note>
    </ligand>
</feature>
<dbReference type="PANTHER" id="PTHR11964">
    <property type="entry name" value="S-ADENOSYLMETHIONINE SYNTHETASE"/>
    <property type="match status" value="1"/>
</dbReference>
<feature type="binding site" evidence="10">
    <location>
        <position position="17"/>
    </location>
    <ligand>
        <name>Mg(2+)</name>
        <dbReference type="ChEBI" id="CHEBI:18420"/>
    </ligand>
</feature>
<evidence type="ECO:0000256" key="8">
    <source>
        <dbReference type="ARBA" id="ARBA00022842"/>
    </source>
</evidence>
<dbReference type="PROSITE" id="PS00377">
    <property type="entry name" value="ADOMET_SYNTHASE_2"/>
    <property type="match status" value="1"/>
</dbReference>
<dbReference type="Pfam" id="PF00438">
    <property type="entry name" value="S-AdoMet_synt_N"/>
    <property type="match status" value="1"/>
</dbReference>
<feature type="binding site" description="in other chain" evidence="10">
    <location>
        <position position="99"/>
    </location>
    <ligand>
        <name>L-methionine</name>
        <dbReference type="ChEBI" id="CHEBI:57844"/>
        <note>ligand shared between two neighboring subunits</note>
    </ligand>
</feature>
<feature type="domain" description="S-adenosylmethionine synthetase central" evidence="14">
    <location>
        <begin position="124"/>
        <end position="248"/>
    </location>
</feature>
<dbReference type="NCBIfam" id="TIGR01034">
    <property type="entry name" value="metK"/>
    <property type="match status" value="1"/>
</dbReference>
<dbReference type="InterPro" id="IPR022636">
    <property type="entry name" value="S-AdoMet_synthetase_sfam"/>
</dbReference>
<name>A0ABV3HTL9_9ACTN</name>
<feature type="domain" description="S-adenosylmethionine synthetase N-terminal" evidence="13">
    <location>
        <begin position="4"/>
        <end position="101"/>
    </location>
</feature>
<dbReference type="RefSeq" id="WP_364593048.1">
    <property type="nucleotide sequence ID" value="NZ_JBFAQK010000016.1"/>
</dbReference>
<dbReference type="InterPro" id="IPR002133">
    <property type="entry name" value="S-AdoMet_synthetase"/>
</dbReference>
<feature type="binding site" description="in other chain" evidence="10">
    <location>
        <begin position="247"/>
        <end position="248"/>
    </location>
    <ligand>
        <name>ATP</name>
        <dbReference type="ChEBI" id="CHEBI:30616"/>
        <note>ligand shared between two neighboring subunits</note>
    </ligand>
</feature>
<evidence type="ECO:0000256" key="1">
    <source>
        <dbReference type="ARBA" id="ARBA00005224"/>
    </source>
</evidence>
<dbReference type="SUPFAM" id="SSF55973">
    <property type="entry name" value="S-adenosylmethionine synthetase"/>
    <property type="match status" value="3"/>
</dbReference>
<keyword evidence="9 10" id="KW-0630">Potassium</keyword>
<evidence type="ECO:0000256" key="10">
    <source>
        <dbReference type="HAMAP-Rule" id="MF_00086"/>
    </source>
</evidence>
<protein>
    <recommendedName>
        <fullName evidence="10">S-adenosylmethionine synthase</fullName>
        <shortName evidence="10">AdoMet synthase</shortName>
        <ecNumber evidence="10">2.5.1.6</ecNumber>
    </recommendedName>
    <alternativeName>
        <fullName evidence="10">MAT</fullName>
    </alternativeName>
    <alternativeName>
        <fullName evidence="10">Methionine adenosyltransferase</fullName>
    </alternativeName>
</protein>
<feature type="region of interest" description="Flexible loop" evidence="10">
    <location>
        <begin position="99"/>
        <end position="109"/>
    </location>
</feature>
<keyword evidence="4 10" id="KW-0808">Transferase</keyword>
<feature type="binding site" evidence="10">
    <location>
        <position position="283"/>
    </location>
    <ligand>
        <name>ATP</name>
        <dbReference type="ChEBI" id="CHEBI:30616"/>
        <note>ligand shared between two neighboring subunits</note>
    </ligand>
</feature>
<evidence type="ECO:0000256" key="6">
    <source>
        <dbReference type="ARBA" id="ARBA00022741"/>
    </source>
</evidence>
<dbReference type="InterPro" id="IPR022631">
    <property type="entry name" value="ADOMET_SYNTHASE_CS"/>
</dbReference>
<organism evidence="16 17">
    <name type="scientific">Streptomyces kurssanovii</name>
    <dbReference type="NCBI Taxonomy" id="67312"/>
    <lineage>
        <taxon>Bacteria</taxon>
        <taxon>Bacillati</taxon>
        <taxon>Actinomycetota</taxon>
        <taxon>Actinomycetes</taxon>
        <taxon>Kitasatosporales</taxon>
        <taxon>Streptomycetaceae</taxon>
        <taxon>Streptomyces</taxon>
    </lineage>
</organism>
<accession>A0ABV3HTL9</accession>
<evidence type="ECO:0000256" key="9">
    <source>
        <dbReference type="ARBA" id="ARBA00022958"/>
    </source>
</evidence>
<dbReference type="Proteomes" id="UP001552521">
    <property type="component" value="Unassembled WGS sequence"/>
</dbReference>
<comment type="catalytic activity">
    <reaction evidence="10">
        <text>L-methionine + ATP + H2O = S-adenosyl-L-methionine + phosphate + diphosphate</text>
        <dbReference type="Rhea" id="RHEA:21080"/>
        <dbReference type="ChEBI" id="CHEBI:15377"/>
        <dbReference type="ChEBI" id="CHEBI:30616"/>
        <dbReference type="ChEBI" id="CHEBI:33019"/>
        <dbReference type="ChEBI" id="CHEBI:43474"/>
        <dbReference type="ChEBI" id="CHEBI:57844"/>
        <dbReference type="ChEBI" id="CHEBI:59789"/>
        <dbReference type="EC" id="2.5.1.6"/>
    </reaction>
</comment>
<dbReference type="PIRSF" id="PIRSF000497">
    <property type="entry name" value="MAT"/>
    <property type="match status" value="1"/>
</dbReference>
<evidence type="ECO:0000313" key="16">
    <source>
        <dbReference type="EMBL" id="MEV4681931.1"/>
    </source>
</evidence>
<keyword evidence="3 10" id="KW-0554">One-carbon metabolism</keyword>
<dbReference type="PROSITE" id="PS00376">
    <property type="entry name" value="ADOMET_SYNTHASE_1"/>
    <property type="match status" value="1"/>
</dbReference>
<dbReference type="EC" id="2.5.1.6" evidence="10"/>
<evidence type="ECO:0000259" key="14">
    <source>
        <dbReference type="Pfam" id="PF02772"/>
    </source>
</evidence>
<feature type="domain" description="S-adenosylmethionine synthetase C-terminal" evidence="15">
    <location>
        <begin position="250"/>
        <end position="389"/>
    </location>
</feature>
<keyword evidence="8 10" id="KW-0460">Magnesium</keyword>
<dbReference type="Pfam" id="PF02772">
    <property type="entry name" value="S-AdoMet_synt_M"/>
    <property type="match status" value="1"/>
</dbReference>
<feature type="binding site" evidence="10">
    <location>
        <position position="279"/>
    </location>
    <ligand>
        <name>ATP</name>
        <dbReference type="ChEBI" id="CHEBI:30616"/>
        <note>ligand shared between two neighboring subunits</note>
    </ligand>
</feature>
<sequence length="402" mass="43233">MSRRLFTSESVTEGHPDKIADQISDTVLDALLREDPTSRVAVETLITTGQVHIAGEVTTKAYAPIAQLVRDTILAIGYDSSAKGFDGASCGVSVSIGAQSPDIAQGVDTAYETRVEGEDDELDQQGAGDQGLMFGYATDETPSLMPLPIELAHRLSRRLTEVRKDGTVPYLRPDGKTQVTIEYQGSRPVRLDTVVVSSQHAADIDLGSLLTPDIREHVVEHVLAALAEDGIKLETDNYRLLVNPTGRFEIGGPMGDAGLTGRKIIIDTYGGMARHGGGAFSGKDPSKVDRSAAYAMRWVAKNVVAAGLASRCEVQVAYAIGKAEPVGLFVETFGTGTVAQERIEKAITEVFDLRPAAIIRDLDLLRPIYAATAAYGHFGRELPDFTWERTDRAHRLKAAAGL</sequence>
<reference evidence="16 17" key="1">
    <citation type="submission" date="2024-06" db="EMBL/GenBank/DDBJ databases">
        <title>The Natural Products Discovery Center: Release of the First 8490 Sequenced Strains for Exploring Actinobacteria Biosynthetic Diversity.</title>
        <authorList>
            <person name="Kalkreuter E."/>
            <person name="Kautsar S.A."/>
            <person name="Yang D."/>
            <person name="Bader C.D."/>
            <person name="Teijaro C.N."/>
            <person name="Fluegel L."/>
            <person name="Davis C.M."/>
            <person name="Simpson J.R."/>
            <person name="Lauterbach L."/>
            <person name="Steele A.D."/>
            <person name="Gui C."/>
            <person name="Meng S."/>
            <person name="Li G."/>
            <person name="Viehrig K."/>
            <person name="Ye F."/>
            <person name="Su P."/>
            <person name="Kiefer A.F."/>
            <person name="Nichols A."/>
            <person name="Cepeda A.J."/>
            <person name="Yan W."/>
            <person name="Fan B."/>
            <person name="Jiang Y."/>
            <person name="Adhikari A."/>
            <person name="Zheng C.-J."/>
            <person name="Schuster L."/>
            <person name="Cowan T.M."/>
            <person name="Smanski M.J."/>
            <person name="Chevrette M.G."/>
            <person name="De Carvalho L.P.S."/>
            <person name="Shen B."/>
        </authorList>
    </citation>
    <scope>NUCLEOTIDE SEQUENCE [LARGE SCALE GENOMIC DNA]</scope>
    <source>
        <strain evidence="16 17">NPDC049344</strain>
    </source>
</reference>
<comment type="cofactor">
    <cofactor evidence="10">
        <name>K(+)</name>
        <dbReference type="ChEBI" id="CHEBI:29103"/>
    </cofactor>
    <text evidence="10">Binds 1 potassium ion per subunit.</text>
</comment>
<gene>
    <name evidence="10 16" type="primary">metK</name>
    <name evidence="16" type="ORF">AB0K36_14270</name>
</gene>
<dbReference type="Gene3D" id="3.30.300.10">
    <property type="match status" value="3"/>
</dbReference>
<evidence type="ECO:0000256" key="12">
    <source>
        <dbReference type="RuleBase" id="RU004462"/>
    </source>
</evidence>
<proteinExistence type="inferred from homology"/>
<comment type="cofactor">
    <cofactor evidence="10">
        <name>Mg(2+)</name>
        <dbReference type="ChEBI" id="CHEBI:18420"/>
    </cofactor>
    <text evidence="10">Binds 2 divalent ions per subunit.</text>
</comment>
<feature type="binding site" description="in other chain" evidence="10">
    <location>
        <position position="56"/>
    </location>
    <ligand>
        <name>L-methionine</name>
        <dbReference type="ChEBI" id="CHEBI:57844"/>
        <note>ligand shared between two neighboring subunits</note>
    </ligand>
</feature>
<evidence type="ECO:0000256" key="2">
    <source>
        <dbReference type="ARBA" id="ARBA00009685"/>
    </source>
</evidence>
<dbReference type="CDD" id="cd18079">
    <property type="entry name" value="S-AdoMet_synt"/>
    <property type="match status" value="1"/>
</dbReference>
<comment type="subunit">
    <text evidence="10">Homotetramer; dimer of dimers.</text>
</comment>
<comment type="pathway">
    <text evidence="1 10">Amino-acid biosynthesis; S-adenosyl-L-methionine biosynthesis; S-adenosyl-L-methionine from L-methionine: step 1/1.</text>
</comment>
<dbReference type="GO" id="GO:0004478">
    <property type="term" value="F:methionine adenosyltransferase activity"/>
    <property type="evidence" value="ECO:0007669"/>
    <property type="project" value="UniProtKB-EC"/>
</dbReference>
<keyword evidence="5 10" id="KW-0479">Metal-binding</keyword>
<evidence type="ECO:0000256" key="4">
    <source>
        <dbReference type="ARBA" id="ARBA00022679"/>
    </source>
</evidence>
<keyword evidence="6 10" id="KW-0547">Nucleotide-binding</keyword>
<keyword evidence="17" id="KW-1185">Reference proteome</keyword>
<comment type="subcellular location">
    <subcellularLocation>
        <location evidence="10 11">Cytoplasm</location>
    </subcellularLocation>
</comment>
<keyword evidence="10" id="KW-0963">Cytoplasm</keyword>
<evidence type="ECO:0000259" key="15">
    <source>
        <dbReference type="Pfam" id="PF02773"/>
    </source>
</evidence>
<dbReference type="Pfam" id="PF02773">
    <property type="entry name" value="S-AdoMet_synt_C"/>
    <property type="match status" value="1"/>
</dbReference>
<comment type="function">
    <text evidence="10">Catalyzes the formation of S-adenosylmethionine (AdoMet) from methionine and ATP. The overall synthetic reaction is composed of two sequential steps, AdoMet formation and the subsequent tripolyphosphate hydrolysis which occurs prior to release of AdoMet from the enzyme.</text>
</comment>
<dbReference type="EMBL" id="JBFAQK010000016">
    <property type="protein sequence ID" value="MEV4681931.1"/>
    <property type="molecule type" value="Genomic_DNA"/>
</dbReference>
<feature type="binding site" description="in other chain" evidence="10">
    <location>
        <position position="15"/>
    </location>
    <ligand>
        <name>ATP</name>
        <dbReference type="ChEBI" id="CHEBI:30616"/>
        <note>ligand shared between two neighboring subunits</note>
    </ligand>
</feature>
<feature type="binding site" description="in other chain" evidence="10">
    <location>
        <begin position="174"/>
        <end position="176"/>
    </location>
    <ligand>
        <name>ATP</name>
        <dbReference type="ChEBI" id="CHEBI:30616"/>
        <note>ligand shared between two neighboring subunits</note>
    </ligand>
</feature>
<dbReference type="HAMAP" id="MF_00086">
    <property type="entry name" value="S_AdoMet_synth1"/>
    <property type="match status" value="1"/>
</dbReference>
<evidence type="ECO:0000256" key="7">
    <source>
        <dbReference type="ARBA" id="ARBA00022840"/>
    </source>
</evidence>